<dbReference type="EMBL" id="BASD01000005">
    <property type="protein sequence ID" value="GAD18525.1"/>
    <property type="molecule type" value="Genomic_DNA"/>
</dbReference>
<proteinExistence type="predicted"/>
<sequence>MLHFLCFCLSKNFYTTLKSACLYLNLYLKMMKTTKILILAFAYLYIRNCNGNV</sequence>
<dbReference type="AlphaFoldDB" id="T1CXA1"/>
<reference evidence="1 2" key="1">
    <citation type="journal article" date="2013" name="Genome Announc.">
        <title>Draft Genome Sequence of Helicobacter fennelliae Strain MRY12-0050, Isolated from a Bacteremia Patient.</title>
        <authorList>
            <person name="Rimbara E."/>
            <person name="Matsui M."/>
            <person name="Mori S."/>
            <person name="Suzuki S."/>
            <person name="Suzuki M."/>
            <person name="Kim H."/>
            <person name="Sekizuka T."/>
            <person name="Kuroda M."/>
            <person name="Shibayama K."/>
        </authorList>
    </citation>
    <scope>NUCLEOTIDE SEQUENCE [LARGE SCALE GENOMIC DNA]</scope>
    <source>
        <strain evidence="1 2">MRY12-0050</strain>
    </source>
</reference>
<comment type="caution">
    <text evidence="1">The sequence shown here is derived from an EMBL/GenBank/DDBJ whole genome shotgun (WGS) entry which is preliminary data.</text>
</comment>
<gene>
    <name evidence="1" type="ORF">HFN_2453</name>
</gene>
<organism evidence="1 2">
    <name type="scientific">Helicobacter fennelliae MRY12-0050</name>
    <dbReference type="NCBI Taxonomy" id="1325130"/>
    <lineage>
        <taxon>Bacteria</taxon>
        <taxon>Pseudomonadati</taxon>
        <taxon>Campylobacterota</taxon>
        <taxon>Epsilonproteobacteria</taxon>
        <taxon>Campylobacterales</taxon>
        <taxon>Helicobacteraceae</taxon>
        <taxon>Helicobacter</taxon>
    </lineage>
</organism>
<dbReference type="STRING" id="1325130.HFN_2453"/>
<name>T1CXA1_9HELI</name>
<accession>T1CXA1</accession>
<keyword evidence="2" id="KW-1185">Reference proteome</keyword>
<dbReference type="Proteomes" id="UP000018143">
    <property type="component" value="Unassembled WGS sequence"/>
</dbReference>
<protein>
    <submittedName>
        <fullName evidence="1">Uncharacterized protein</fullName>
    </submittedName>
</protein>
<evidence type="ECO:0000313" key="1">
    <source>
        <dbReference type="EMBL" id="GAD18525.1"/>
    </source>
</evidence>
<evidence type="ECO:0000313" key="2">
    <source>
        <dbReference type="Proteomes" id="UP000018143"/>
    </source>
</evidence>